<evidence type="ECO:0000313" key="6">
    <source>
        <dbReference type="Proteomes" id="UP000663873"/>
    </source>
</evidence>
<name>A0A817W275_9BILA</name>
<protein>
    <recommendedName>
        <fullName evidence="2">C2CD3 N-terminal C2 domain-containing protein</fullName>
    </recommendedName>
</protein>
<dbReference type="GO" id="GO:0005814">
    <property type="term" value="C:centriole"/>
    <property type="evidence" value="ECO:0007669"/>
    <property type="project" value="TreeGrafter"/>
</dbReference>
<feature type="compositionally biased region" description="Polar residues" evidence="1">
    <location>
        <begin position="1"/>
        <end position="10"/>
    </location>
</feature>
<proteinExistence type="predicted"/>
<feature type="domain" description="C2CD3 N-terminal C2" evidence="2">
    <location>
        <begin position="36"/>
        <end position="179"/>
    </location>
</feature>
<comment type="caution">
    <text evidence="3">The sequence shown here is derived from an EMBL/GenBank/DDBJ whole genome shotgun (WGS) entry which is preliminary data.</text>
</comment>
<dbReference type="PANTHER" id="PTHR21254">
    <property type="entry name" value="C2 DOMAIN-CONTAINING PROTEIN 3"/>
    <property type="match status" value="1"/>
</dbReference>
<organism evidence="3 5">
    <name type="scientific">Rotaria socialis</name>
    <dbReference type="NCBI Taxonomy" id="392032"/>
    <lineage>
        <taxon>Eukaryota</taxon>
        <taxon>Metazoa</taxon>
        <taxon>Spiralia</taxon>
        <taxon>Gnathifera</taxon>
        <taxon>Rotifera</taxon>
        <taxon>Eurotatoria</taxon>
        <taxon>Bdelloidea</taxon>
        <taxon>Philodinida</taxon>
        <taxon>Philodinidae</taxon>
        <taxon>Rotaria</taxon>
    </lineage>
</organism>
<evidence type="ECO:0000313" key="3">
    <source>
        <dbReference type="EMBL" id="CAF3350391.1"/>
    </source>
</evidence>
<evidence type="ECO:0000256" key="1">
    <source>
        <dbReference type="SAM" id="MobiDB-lite"/>
    </source>
</evidence>
<dbReference type="PANTHER" id="PTHR21254:SF1">
    <property type="entry name" value="C2 DOMAIN-CONTAINING PROTEIN 3"/>
    <property type="match status" value="1"/>
</dbReference>
<dbReference type="GO" id="GO:0034451">
    <property type="term" value="C:centriolar satellite"/>
    <property type="evidence" value="ECO:0007669"/>
    <property type="project" value="TreeGrafter"/>
</dbReference>
<feature type="region of interest" description="Disordered" evidence="1">
    <location>
        <begin position="1"/>
        <end position="32"/>
    </location>
</feature>
<evidence type="ECO:0000313" key="5">
    <source>
        <dbReference type="Proteomes" id="UP000663825"/>
    </source>
</evidence>
<accession>A0A817W275</accession>
<dbReference type="EMBL" id="CAJNXB010003994">
    <property type="protein sequence ID" value="CAF3350391.1"/>
    <property type="molecule type" value="Genomic_DNA"/>
</dbReference>
<dbReference type="Proteomes" id="UP000663873">
    <property type="component" value="Unassembled WGS sequence"/>
</dbReference>
<evidence type="ECO:0000259" key="2">
    <source>
        <dbReference type="Pfam" id="PF25339"/>
    </source>
</evidence>
<reference evidence="3" key="1">
    <citation type="submission" date="2021-02" db="EMBL/GenBank/DDBJ databases">
        <authorList>
            <person name="Nowell W R."/>
        </authorList>
    </citation>
    <scope>NUCLEOTIDE SEQUENCE</scope>
</reference>
<dbReference type="GO" id="GO:0060271">
    <property type="term" value="P:cilium assembly"/>
    <property type="evidence" value="ECO:0007669"/>
    <property type="project" value="TreeGrafter"/>
</dbReference>
<dbReference type="OrthoDB" id="79771at2759"/>
<keyword evidence="6" id="KW-1185">Reference proteome</keyword>
<evidence type="ECO:0000313" key="4">
    <source>
        <dbReference type="EMBL" id="CAF4397891.1"/>
    </source>
</evidence>
<dbReference type="Proteomes" id="UP000663825">
    <property type="component" value="Unassembled WGS sequence"/>
</dbReference>
<sequence>MSSIATGKRSTTPKKQRTRSQSQQKNRNQEDVCVRTGLPPLVEGPVYANLICHIPKLRWNPKHHGLSRYVTVKVTWWGEDETSALFKPQVSGAAPLPSHQPSSTGKYYIRSELKQFSRYLTDAAELVLKVHDSESNRMIGIAKVQNLSLLTINNPIKGYQSIFTNKGEKLGEIFIALRIVLPGTYDSNENLAAISFTSDASNPPSRRNSIGANDYNQNDQLNRAYNGEHVTSVHTNDSTVKQQRFDSTVPFKTYETNSKHIQPGMQTSTEQPAGNLVEALIERANHLRDDMMRSSLQKTTMNDQEIHPMNRSSFIIIFETI</sequence>
<dbReference type="InterPro" id="IPR057537">
    <property type="entry name" value="C2_C2CD3_N"/>
</dbReference>
<dbReference type="AlphaFoldDB" id="A0A817W275"/>
<dbReference type="EMBL" id="CAJOBP010003279">
    <property type="protein sequence ID" value="CAF4397891.1"/>
    <property type="molecule type" value="Genomic_DNA"/>
</dbReference>
<dbReference type="Pfam" id="PF25339">
    <property type="entry name" value="C2_C2CD3_N"/>
    <property type="match status" value="1"/>
</dbReference>
<dbReference type="GO" id="GO:0071539">
    <property type="term" value="P:protein localization to centrosome"/>
    <property type="evidence" value="ECO:0007669"/>
    <property type="project" value="TreeGrafter"/>
</dbReference>
<gene>
    <name evidence="3" type="ORF">TIS948_LOCUS23219</name>
    <name evidence="4" type="ORF">UJA718_LOCUS18890</name>
</gene>
<feature type="region of interest" description="Disordered" evidence="1">
    <location>
        <begin position="196"/>
        <end position="216"/>
    </location>
</feature>
<dbReference type="GO" id="GO:0061511">
    <property type="term" value="P:centriole elongation"/>
    <property type="evidence" value="ECO:0007669"/>
    <property type="project" value="TreeGrafter"/>
</dbReference>